<feature type="binding site" evidence="6">
    <location>
        <position position="159"/>
    </location>
    <ligand>
        <name>FMN</name>
        <dbReference type="ChEBI" id="CHEBI:58210"/>
    </ligand>
</feature>
<evidence type="ECO:0000313" key="9">
    <source>
        <dbReference type="Proteomes" id="UP000637578"/>
    </source>
</evidence>
<dbReference type="Pfam" id="PF00296">
    <property type="entry name" value="Bac_luciferase"/>
    <property type="match status" value="1"/>
</dbReference>
<feature type="binding site" evidence="6">
    <location>
        <position position="59"/>
    </location>
    <ligand>
        <name>FMN</name>
        <dbReference type="ChEBI" id="CHEBI:58210"/>
    </ligand>
</feature>
<dbReference type="GO" id="GO:0016705">
    <property type="term" value="F:oxidoreductase activity, acting on paired donors, with incorporation or reduction of molecular oxygen"/>
    <property type="evidence" value="ECO:0007669"/>
    <property type="project" value="InterPro"/>
</dbReference>
<gene>
    <name evidence="8" type="ORF">GCM10012275_32950</name>
</gene>
<dbReference type="Gene3D" id="3.20.20.30">
    <property type="entry name" value="Luciferase-like domain"/>
    <property type="match status" value="1"/>
</dbReference>
<dbReference type="PANTHER" id="PTHR30011:SF16">
    <property type="entry name" value="C2H2 FINGER DOMAIN TRANSCRIPTION FACTOR (EUROFUNG)-RELATED"/>
    <property type="match status" value="1"/>
</dbReference>
<name>A0A8J3CFK4_9PSEU</name>
<dbReference type="CDD" id="cd01095">
    <property type="entry name" value="Nitrilotriacetate_monoxgenase"/>
    <property type="match status" value="1"/>
</dbReference>
<proteinExistence type="inferred from homology"/>
<keyword evidence="3" id="KW-0560">Oxidoreductase</keyword>
<dbReference type="PANTHER" id="PTHR30011">
    <property type="entry name" value="ALKANESULFONATE MONOOXYGENASE-RELATED"/>
    <property type="match status" value="1"/>
</dbReference>
<feature type="binding site" evidence="6">
    <location>
        <position position="231"/>
    </location>
    <ligand>
        <name>FMN</name>
        <dbReference type="ChEBI" id="CHEBI:58210"/>
    </ligand>
</feature>
<keyword evidence="4" id="KW-0503">Monooxygenase</keyword>
<dbReference type="SUPFAM" id="SSF51679">
    <property type="entry name" value="Bacterial luciferase-like"/>
    <property type="match status" value="1"/>
</dbReference>
<comment type="similarity">
    <text evidence="5">Belongs to the NtaA/SnaA/DszA monooxygenase family.</text>
</comment>
<comment type="caution">
    <text evidence="8">The sequence shown here is derived from an EMBL/GenBank/DDBJ whole genome shotgun (WGS) entry which is preliminary data.</text>
</comment>
<dbReference type="NCBIfam" id="TIGR03860">
    <property type="entry name" value="FMN_nitrolo"/>
    <property type="match status" value="1"/>
</dbReference>
<reference evidence="8" key="1">
    <citation type="journal article" date="2014" name="Int. J. Syst. Evol. Microbiol.">
        <title>Complete genome sequence of Corynebacterium casei LMG S-19264T (=DSM 44701T), isolated from a smear-ripened cheese.</title>
        <authorList>
            <consortium name="US DOE Joint Genome Institute (JGI-PGF)"/>
            <person name="Walter F."/>
            <person name="Albersmeier A."/>
            <person name="Kalinowski J."/>
            <person name="Ruckert C."/>
        </authorList>
    </citation>
    <scope>NUCLEOTIDE SEQUENCE</scope>
    <source>
        <strain evidence="8">CGMCC 4.5737</strain>
    </source>
</reference>
<sequence>MSTRRIRLNAFDMSCAGHLSPGLWRHPDDQSHRYADLDYWTELAQLLERGKFDSLFLADVLGVYDVFEDSRDAAVQQAVQVPVQDPLLTVSAMSAVTEHLGFGVTVSLTYEQPYALARKLTTLDHLTKGRVAWNIVTSYLESAARNLGLTNQISHDERYDIADEFLEVCYKLWESSWAEDAVVHDRERGIYVDPTKVRDIDHDGKYFRVPGNFLCAPSPQRTPVLYQAGASKRGQEFAARHAEAIFIMGTRTEVLRPIIDNIRRQVAEQGRDPYDVKIFALATVVTGDTDADARAKLKSYQEHISFEGALALYGGWSGIDFSAYAPDQPLKLLHTDAIQSAVEAFSKADPWREWTPQAIAEWVGIGGLGPVIVGSPTTVADELERWVDEADVDGFNLAYAVTPGTFVDLVELVVPELQRRGRVWTEYEGSTLRETIYGPGVRRLPDNHPGAKYRTE</sequence>
<evidence type="ECO:0000256" key="6">
    <source>
        <dbReference type="PIRSR" id="PIRSR000337-1"/>
    </source>
</evidence>
<evidence type="ECO:0000259" key="7">
    <source>
        <dbReference type="Pfam" id="PF00296"/>
    </source>
</evidence>
<reference evidence="8" key="2">
    <citation type="submission" date="2020-09" db="EMBL/GenBank/DDBJ databases">
        <authorList>
            <person name="Sun Q."/>
            <person name="Zhou Y."/>
        </authorList>
    </citation>
    <scope>NUCLEOTIDE SEQUENCE</scope>
    <source>
        <strain evidence="8">CGMCC 4.5737</strain>
    </source>
</reference>
<feature type="binding site" evidence="6">
    <location>
        <position position="155"/>
    </location>
    <ligand>
        <name>FMN</name>
        <dbReference type="ChEBI" id="CHEBI:58210"/>
    </ligand>
</feature>
<protein>
    <submittedName>
        <fullName evidence="8">N5,N10-methylene tetrahydromethanopterin reductase</fullName>
    </submittedName>
</protein>
<keyword evidence="9" id="KW-1185">Reference proteome</keyword>
<dbReference type="PIRSF" id="PIRSF000337">
    <property type="entry name" value="NTA_MOA"/>
    <property type="match status" value="1"/>
</dbReference>
<accession>A0A8J3CFK4</accession>
<dbReference type="InterPro" id="IPR051260">
    <property type="entry name" value="Diverse_substr_monoxygenases"/>
</dbReference>
<evidence type="ECO:0000256" key="1">
    <source>
        <dbReference type="ARBA" id="ARBA00022630"/>
    </source>
</evidence>
<organism evidence="8 9">
    <name type="scientific">Longimycelium tulufanense</name>
    <dbReference type="NCBI Taxonomy" id="907463"/>
    <lineage>
        <taxon>Bacteria</taxon>
        <taxon>Bacillati</taxon>
        <taxon>Actinomycetota</taxon>
        <taxon>Actinomycetes</taxon>
        <taxon>Pseudonocardiales</taxon>
        <taxon>Pseudonocardiaceae</taxon>
        <taxon>Longimycelium</taxon>
    </lineage>
</organism>
<evidence type="ECO:0000256" key="5">
    <source>
        <dbReference type="ARBA" id="ARBA00033748"/>
    </source>
</evidence>
<dbReference type="InterPro" id="IPR036661">
    <property type="entry name" value="Luciferase-like_sf"/>
</dbReference>
<keyword evidence="1 6" id="KW-0285">Flavoprotein</keyword>
<feature type="binding site" evidence="6">
    <location>
        <position position="105"/>
    </location>
    <ligand>
        <name>FMN</name>
        <dbReference type="ChEBI" id="CHEBI:58210"/>
    </ligand>
</feature>
<evidence type="ECO:0000256" key="4">
    <source>
        <dbReference type="ARBA" id="ARBA00023033"/>
    </source>
</evidence>
<dbReference type="InterPro" id="IPR016215">
    <property type="entry name" value="NTA_MOA"/>
</dbReference>
<keyword evidence="2 6" id="KW-0288">FMN</keyword>
<dbReference type="AlphaFoldDB" id="A0A8J3CFK4"/>
<evidence type="ECO:0000256" key="3">
    <source>
        <dbReference type="ARBA" id="ARBA00023002"/>
    </source>
</evidence>
<dbReference type="Proteomes" id="UP000637578">
    <property type="component" value="Unassembled WGS sequence"/>
</dbReference>
<dbReference type="FunFam" id="3.20.20.30:FF:000008">
    <property type="entry name" value="Xenobiotic compound monooxygenase A subunit"/>
    <property type="match status" value="1"/>
</dbReference>
<dbReference type="RefSeq" id="WP_229686439.1">
    <property type="nucleotide sequence ID" value="NZ_BMMK01000014.1"/>
</dbReference>
<evidence type="ECO:0000313" key="8">
    <source>
        <dbReference type="EMBL" id="GGM59159.1"/>
    </source>
</evidence>
<dbReference type="GO" id="GO:0004497">
    <property type="term" value="F:monooxygenase activity"/>
    <property type="evidence" value="ECO:0007669"/>
    <property type="project" value="UniProtKB-KW"/>
</dbReference>
<feature type="domain" description="Luciferase-like" evidence="7">
    <location>
        <begin position="28"/>
        <end position="388"/>
    </location>
</feature>
<dbReference type="InterPro" id="IPR011251">
    <property type="entry name" value="Luciferase-like_dom"/>
</dbReference>
<evidence type="ECO:0000256" key="2">
    <source>
        <dbReference type="ARBA" id="ARBA00022643"/>
    </source>
</evidence>
<dbReference type="EMBL" id="BMMK01000014">
    <property type="protein sequence ID" value="GGM59159.1"/>
    <property type="molecule type" value="Genomic_DNA"/>
</dbReference>